<dbReference type="PANTHER" id="PTHR30093">
    <property type="entry name" value="GENERAL SECRETION PATHWAY PROTEIN G"/>
    <property type="match status" value="1"/>
</dbReference>
<proteinExistence type="predicted"/>
<keyword evidence="1" id="KW-0472">Membrane</keyword>
<dbReference type="Pfam" id="PF07596">
    <property type="entry name" value="SBP_bac_10"/>
    <property type="match status" value="1"/>
</dbReference>
<dbReference type="AlphaFoldDB" id="A0A5C5YXZ0"/>
<keyword evidence="1" id="KW-1133">Transmembrane helix</keyword>
<dbReference type="NCBIfam" id="TIGR02532">
    <property type="entry name" value="IV_pilin_GFxxxE"/>
    <property type="match status" value="1"/>
</dbReference>
<keyword evidence="1" id="KW-0812">Transmembrane</keyword>
<feature type="transmembrane region" description="Helical" evidence="1">
    <location>
        <begin position="12"/>
        <end position="37"/>
    </location>
</feature>
<evidence type="ECO:0000259" key="2">
    <source>
        <dbReference type="Pfam" id="PF07596"/>
    </source>
</evidence>
<dbReference type="InterPro" id="IPR012902">
    <property type="entry name" value="N_methyl_site"/>
</dbReference>
<comment type="caution">
    <text evidence="3">The sequence shown here is derived from an EMBL/GenBank/DDBJ whole genome shotgun (WGS) entry which is preliminary data.</text>
</comment>
<dbReference type="EMBL" id="SJPJ01000001">
    <property type="protein sequence ID" value="TWT79912.1"/>
    <property type="molecule type" value="Genomic_DNA"/>
</dbReference>
<dbReference type="NCBIfam" id="TIGR04294">
    <property type="entry name" value="pre_pil_HX9DG"/>
    <property type="match status" value="1"/>
</dbReference>
<organism evidence="3 4">
    <name type="scientific">Novipirellula herctigrandis</name>
    <dbReference type="NCBI Taxonomy" id="2527986"/>
    <lineage>
        <taxon>Bacteria</taxon>
        <taxon>Pseudomonadati</taxon>
        <taxon>Planctomycetota</taxon>
        <taxon>Planctomycetia</taxon>
        <taxon>Pirellulales</taxon>
        <taxon>Pirellulaceae</taxon>
        <taxon>Novipirellula</taxon>
    </lineage>
</organism>
<protein>
    <recommendedName>
        <fullName evidence="2">DUF1559 domain-containing protein</fullName>
    </recommendedName>
</protein>
<sequence length="338" mass="36804">MPTSNARRIRFTLARAFTLVELLVVIGIIGILVAMLLPAVQAARESARNMQCKNRMRQIGIAMHNHHAAFDHLPAGAVAKQYVDVPSTPWTFYRWSALASVSPFMEKSNVVDRIDLSKPLYTATFGITAENVAGVQLIVPDFLCPSDRSERLSQSFGPTNYAACTGSGAGGGTPIDTDGVFYVNSRTRISDIEDGSSQTIVLSESLLGESGSSQRHPDTAYKFSFASPLTEFACRIAPSWNYADPRGFSWASGEYRTALYNHYLVPNSPTHDCISAKLSGGADTIYTPFGWRTARSRHAGGVNVLYGDGSTQFITNSVDGDLWKAASTRMKKDQAIEL</sequence>
<dbReference type="SUPFAM" id="SSF54523">
    <property type="entry name" value="Pili subunits"/>
    <property type="match status" value="1"/>
</dbReference>
<feature type="domain" description="DUF1559" evidence="2">
    <location>
        <begin position="41"/>
        <end position="319"/>
    </location>
</feature>
<dbReference type="PANTHER" id="PTHR30093:SF2">
    <property type="entry name" value="TYPE II SECRETION SYSTEM PROTEIN H"/>
    <property type="match status" value="1"/>
</dbReference>
<accession>A0A5C5YXZ0</accession>
<dbReference type="InterPro" id="IPR045584">
    <property type="entry name" value="Pilin-like"/>
</dbReference>
<dbReference type="Proteomes" id="UP000315010">
    <property type="component" value="Unassembled WGS sequence"/>
</dbReference>
<evidence type="ECO:0000256" key="1">
    <source>
        <dbReference type="SAM" id="Phobius"/>
    </source>
</evidence>
<evidence type="ECO:0000313" key="3">
    <source>
        <dbReference type="EMBL" id="TWT79912.1"/>
    </source>
</evidence>
<dbReference type="Pfam" id="PF07963">
    <property type="entry name" value="N_methyl"/>
    <property type="match status" value="1"/>
</dbReference>
<name>A0A5C5YXZ0_9BACT</name>
<dbReference type="OrthoDB" id="258404at2"/>
<dbReference type="RefSeq" id="WP_146403445.1">
    <property type="nucleotide sequence ID" value="NZ_SJPJ01000001.1"/>
</dbReference>
<dbReference type="Gene3D" id="3.30.700.10">
    <property type="entry name" value="Glycoprotein, Type 4 Pilin"/>
    <property type="match status" value="1"/>
</dbReference>
<dbReference type="InterPro" id="IPR011453">
    <property type="entry name" value="DUF1559"/>
</dbReference>
<keyword evidence="4" id="KW-1185">Reference proteome</keyword>
<dbReference type="InterPro" id="IPR027558">
    <property type="entry name" value="Pre_pil_HX9DG_C"/>
</dbReference>
<evidence type="ECO:0000313" key="4">
    <source>
        <dbReference type="Proteomes" id="UP000315010"/>
    </source>
</evidence>
<gene>
    <name evidence="3" type="ORF">CA13_13210</name>
</gene>
<reference evidence="3 4" key="1">
    <citation type="submission" date="2019-02" db="EMBL/GenBank/DDBJ databases">
        <title>Deep-cultivation of Planctomycetes and their phenomic and genomic characterization uncovers novel biology.</title>
        <authorList>
            <person name="Wiegand S."/>
            <person name="Jogler M."/>
            <person name="Boedeker C."/>
            <person name="Pinto D."/>
            <person name="Vollmers J."/>
            <person name="Rivas-Marin E."/>
            <person name="Kohn T."/>
            <person name="Peeters S.H."/>
            <person name="Heuer A."/>
            <person name="Rast P."/>
            <person name="Oberbeckmann S."/>
            <person name="Bunk B."/>
            <person name="Jeske O."/>
            <person name="Meyerdierks A."/>
            <person name="Storesund J.E."/>
            <person name="Kallscheuer N."/>
            <person name="Luecker S."/>
            <person name="Lage O.M."/>
            <person name="Pohl T."/>
            <person name="Merkel B.J."/>
            <person name="Hornburger P."/>
            <person name="Mueller R.-W."/>
            <person name="Bruemmer F."/>
            <person name="Labrenz M."/>
            <person name="Spormann A.M."/>
            <person name="Op Den Camp H."/>
            <person name="Overmann J."/>
            <person name="Amann R."/>
            <person name="Jetten M.S.M."/>
            <person name="Mascher T."/>
            <person name="Medema M.H."/>
            <person name="Devos D.P."/>
            <person name="Kaster A.-K."/>
            <person name="Ovreas L."/>
            <person name="Rohde M."/>
            <person name="Galperin M.Y."/>
            <person name="Jogler C."/>
        </authorList>
    </citation>
    <scope>NUCLEOTIDE SEQUENCE [LARGE SCALE GENOMIC DNA]</scope>
    <source>
        <strain evidence="3 4">CA13</strain>
    </source>
</reference>